<reference evidence="51" key="2">
    <citation type="submission" date="2022-10" db="EMBL/GenBank/DDBJ databases">
        <authorList>
            <consortium name="ENA_rothamsted_submissions"/>
            <consortium name="culmorum"/>
            <person name="King R."/>
        </authorList>
    </citation>
    <scope>NUCLEOTIDE SEQUENCE</scope>
</reference>
<keyword evidence="13" id="KW-0067">ATP-binding</keyword>
<evidence type="ECO:0000256" key="31">
    <source>
        <dbReference type="ARBA" id="ARBA00047459"/>
    </source>
</evidence>
<comment type="subcellular location">
    <subcellularLocation>
        <location evidence="1">Apical cell membrane</location>
        <topology evidence="1">Single-pass type I membrane protein</topology>
    </subcellularLocation>
</comment>
<comment type="catalytic activity">
    <reaction evidence="44">
        <text>1,3-dihexadecanoyl-2-(9Z-octadecenoyl)glycerol + H2O = 1,3-dihexadecanoylglycerol + (9Z)-octadecenoate + H(+)</text>
        <dbReference type="Rhea" id="RHEA:40983"/>
        <dbReference type="ChEBI" id="CHEBI:15377"/>
        <dbReference type="ChEBI" id="CHEBI:15378"/>
        <dbReference type="ChEBI" id="CHEBI:30823"/>
        <dbReference type="ChEBI" id="CHEBI:75688"/>
        <dbReference type="ChEBI" id="CHEBI:77619"/>
    </reaction>
    <physiologicalReaction direction="left-to-right" evidence="44">
        <dbReference type="Rhea" id="RHEA:40984"/>
    </physiologicalReaction>
</comment>
<comment type="catalytic activity">
    <reaction evidence="42">
        <text>1-hexadecanoyl-sn-glycero-3-phosphocholine + H2O = sn-glycerol 3-phosphocholine + hexadecanoate + H(+)</text>
        <dbReference type="Rhea" id="RHEA:40435"/>
        <dbReference type="ChEBI" id="CHEBI:7896"/>
        <dbReference type="ChEBI" id="CHEBI:15377"/>
        <dbReference type="ChEBI" id="CHEBI:15378"/>
        <dbReference type="ChEBI" id="CHEBI:16870"/>
        <dbReference type="ChEBI" id="CHEBI:72998"/>
    </reaction>
    <physiologicalReaction direction="left-to-right" evidence="42">
        <dbReference type="Rhea" id="RHEA:40436"/>
    </physiologicalReaction>
</comment>
<evidence type="ECO:0000256" key="46">
    <source>
        <dbReference type="ARBA" id="ARBA00048939"/>
    </source>
</evidence>
<organism evidence="51 52">
    <name type="scientific">Chironomus riparius</name>
    <dbReference type="NCBI Taxonomy" id="315576"/>
    <lineage>
        <taxon>Eukaryota</taxon>
        <taxon>Metazoa</taxon>
        <taxon>Ecdysozoa</taxon>
        <taxon>Arthropoda</taxon>
        <taxon>Hexapoda</taxon>
        <taxon>Insecta</taxon>
        <taxon>Pterygota</taxon>
        <taxon>Neoptera</taxon>
        <taxon>Endopterygota</taxon>
        <taxon>Diptera</taxon>
        <taxon>Nematocera</taxon>
        <taxon>Chironomoidea</taxon>
        <taxon>Chironomidae</taxon>
        <taxon>Chironominae</taxon>
        <taxon>Chironomus</taxon>
    </lineage>
</organism>
<keyword evidence="52" id="KW-1185">Reference proteome</keyword>
<evidence type="ECO:0000256" key="45">
    <source>
        <dbReference type="ARBA" id="ARBA00048872"/>
    </source>
</evidence>
<evidence type="ECO:0000256" key="17">
    <source>
        <dbReference type="ARBA" id="ARBA00023146"/>
    </source>
</evidence>
<evidence type="ECO:0000256" key="39">
    <source>
        <dbReference type="ARBA" id="ARBA00048386"/>
    </source>
</evidence>
<evidence type="ECO:0000313" key="51">
    <source>
        <dbReference type="EMBL" id="CAH1718897.1"/>
    </source>
</evidence>
<comment type="catalytic activity">
    <reaction evidence="35">
        <text>1,2-di-(9Z-octadecenoyl)-sn-glycero-3-phosphocholine + H2O = 1-(9Z-octadecenoyl)-sn-glycero-3-phosphocholine + (9Z)-octadecenoate + H(+)</text>
        <dbReference type="Rhea" id="RHEA:40923"/>
        <dbReference type="ChEBI" id="CHEBI:15377"/>
        <dbReference type="ChEBI" id="CHEBI:15378"/>
        <dbReference type="ChEBI" id="CHEBI:28610"/>
        <dbReference type="ChEBI" id="CHEBI:30823"/>
        <dbReference type="ChEBI" id="CHEBI:74669"/>
    </reaction>
    <physiologicalReaction direction="left-to-right" evidence="35">
        <dbReference type="Rhea" id="RHEA:40924"/>
    </physiologicalReaction>
</comment>
<keyword evidence="10" id="KW-0677">Repeat</keyword>
<evidence type="ECO:0000256" key="11">
    <source>
        <dbReference type="ARBA" id="ARBA00022741"/>
    </source>
</evidence>
<evidence type="ECO:0000256" key="6">
    <source>
        <dbReference type="ARBA" id="ARBA00022475"/>
    </source>
</evidence>
<dbReference type="EMBL" id="OU895878">
    <property type="protein sequence ID" value="CAH1718897.1"/>
    <property type="molecule type" value="Genomic_DNA"/>
</dbReference>
<evidence type="ECO:0000256" key="7">
    <source>
        <dbReference type="ARBA" id="ARBA00022598"/>
    </source>
</evidence>
<keyword evidence="11" id="KW-0547">Nucleotide-binding</keyword>
<keyword evidence="15" id="KW-0443">Lipid metabolism</keyword>
<comment type="catalytic activity">
    <reaction evidence="32">
        <text>2,3-di-(9Z)-octadecenoyl-sn-glycerol + H2O = 3-(9Z-octadecenoyl)-sn-glycerol + (9Z)-octadecenoate + H(+)</text>
        <dbReference type="Rhea" id="RHEA:42604"/>
        <dbReference type="ChEBI" id="CHEBI:15377"/>
        <dbReference type="ChEBI" id="CHEBI:15378"/>
        <dbReference type="ChEBI" id="CHEBI:30823"/>
        <dbReference type="ChEBI" id="CHEBI:75824"/>
        <dbReference type="ChEBI" id="CHEBI:75938"/>
    </reaction>
    <physiologicalReaction direction="left-to-right" evidence="32">
        <dbReference type="Rhea" id="RHEA:42605"/>
    </physiologicalReaction>
</comment>
<comment type="catalytic activity">
    <reaction evidence="46">
        <text>1-hexadecanoyl-2-(9Z)-octadecenoyl-3-octadecanoyl-sn-glycerol + H2O = 1-hexadecanoyl-3-octadecanoyl-sn-glycerol + (9Z)-octadecenoate + H(+)</text>
        <dbReference type="Rhea" id="RHEA:41103"/>
        <dbReference type="ChEBI" id="CHEBI:15377"/>
        <dbReference type="ChEBI" id="CHEBI:15378"/>
        <dbReference type="ChEBI" id="CHEBI:30823"/>
        <dbReference type="ChEBI" id="CHEBI:77623"/>
        <dbReference type="ChEBI" id="CHEBI:77624"/>
    </reaction>
    <physiologicalReaction direction="left-to-right" evidence="46">
        <dbReference type="Rhea" id="RHEA:41104"/>
    </physiologicalReaction>
</comment>
<protein>
    <recommendedName>
        <fullName evidence="5">Phospholipase B1, membrane-associated</fullName>
        <ecNumber evidence="4">6.1.1.11</ecNumber>
    </recommendedName>
    <alternativeName>
        <fullName evidence="22">Lysophospholipase</fullName>
    </alternativeName>
    <alternativeName>
        <fullName evidence="24">Phospholipase A2</fullName>
    </alternativeName>
    <alternativeName>
        <fullName evidence="26">Phospholipase B/lipase</fullName>
    </alternativeName>
    <alternativeName>
        <fullName evidence="23">Seryl-tRNA synthetase</fullName>
    </alternativeName>
    <alternativeName>
        <fullName evidence="25">Triacylglycerol lipase</fullName>
    </alternativeName>
</protein>
<dbReference type="FunFam" id="3.40.50.1110:FF:000005">
    <property type="entry name" value="Phospholipase B1"/>
    <property type="match status" value="1"/>
</dbReference>
<evidence type="ECO:0000256" key="27">
    <source>
        <dbReference type="ARBA" id="ARBA00045916"/>
    </source>
</evidence>
<comment type="catalytic activity">
    <reaction evidence="34">
        <text>a 1-O-alkyl-2-acyl-sn-glycero-3-phosphocholine + H2O = a 1-O-alkyl-sn-glycero-3-phosphocholine + a fatty acid + H(+)</text>
        <dbReference type="Rhea" id="RHEA:36231"/>
        <dbReference type="ChEBI" id="CHEBI:15377"/>
        <dbReference type="ChEBI" id="CHEBI:15378"/>
        <dbReference type="ChEBI" id="CHEBI:28868"/>
        <dbReference type="ChEBI" id="CHEBI:30909"/>
        <dbReference type="ChEBI" id="CHEBI:36702"/>
        <dbReference type="EC" id="3.1.1.4"/>
    </reaction>
    <physiologicalReaction direction="left-to-right" evidence="34">
        <dbReference type="Rhea" id="RHEA:36232"/>
    </physiologicalReaction>
</comment>
<evidence type="ECO:0000256" key="29">
    <source>
        <dbReference type="ARBA" id="ARBA00047363"/>
    </source>
</evidence>
<keyword evidence="9" id="KW-0732">Signal</keyword>
<dbReference type="GO" id="GO:0004828">
    <property type="term" value="F:serine-tRNA ligase activity"/>
    <property type="evidence" value="ECO:0007669"/>
    <property type="project" value="UniProtKB-EC"/>
</dbReference>
<comment type="similarity">
    <text evidence="3">Belongs to the class-II aminoacyl-tRNA synthetase family. Type-1 seryl-tRNA synthetase subfamily.</text>
</comment>
<accession>A0A9P0NCX6</accession>
<dbReference type="InterPro" id="IPR001087">
    <property type="entry name" value="GDSL"/>
</dbReference>
<evidence type="ECO:0000256" key="33">
    <source>
        <dbReference type="ARBA" id="ARBA00048015"/>
    </source>
</evidence>
<dbReference type="InterPro" id="IPR035547">
    <property type="entry name" value="Phospholipase_B"/>
</dbReference>
<evidence type="ECO:0000256" key="24">
    <source>
        <dbReference type="ARBA" id="ARBA00031182"/>
    </source>
</evidence>
<dbReference type="InterPro" id="IPR006195">
    <property type="entry name" value="aa-tRNA-synth_II"/>
</dbReference>
<evidence type="ECO:0000256" key="2">
    <source>
        <dbReference type="ARBA" id="ARBA00009979"/>
    </source>
</evidence>
<proteinExistence type="inferred from homology"/>
<evidence type="ECO:0000256" key="36">
    <source>
        <dbReference type="ARBA" id="ARBA00048227"/>
    </source>
</evidence>
<keyword evidence="12" id="KW-0378">Hydrolase</keyword>
<comment type="catalytic activity">
    <reaction evidence="29">
        <text>1,3-dihexadecanoyl-2-(9Z-octadecenoyl)glycerol + H2O = 1-hexadecanoyl-2-(9Z-octadecenoyl)-glycerol + hexadecanoate + H(+)</text>
        <dbReference type="Rhea" id="RHEA:40979"/>
        <dbReference type="ChEBI" id="CHEBI:7896"/>
        <dbReference type="ChEBI" id="CHEBI:15377"/>
        <dbReference type="ChEBI" id="CHEBI:15378"/>
        <dbReference type="ChEBI" id="CHEBI:75585"/>
        <dbReference type="ChEBI" id="CHEBI:75688"/>
    </reaction>
    <physiologicalReaction direction="left-to-right" evidence="29">
        <dbReference type="Rhea" id="RHEA:40980"/>
    </physiologicalReaction>
</comment>
<dbReference type="SUPFAM" id="SSF52266">
    <property type="entry name" value="SGNH hydrolase"/>
    <property type="match status" value="1"/>
</dbReference>
<evidence type="ECO:0000256" key="44">
    <source>
        <dbReference type="ARBA" id="ARBA00048869"/>
    </source>
</evidence>
<evidence type="ECO:0000256" key="38">
    <source>
        <dbReference type="ARBA" id="ARBA00048374"/>
    </source>
</evidence>
<keyword evidence="6" id="KW-1003">Cell membrane</keyword>
<comment type="catalytic activity">
    <reaction evidence="36">
        <text>1,2-dihexadecanoyl-sn-glycero-3-phosphocholine + H2O = 1-hexadecanoyl-sn-glycero-3-phosphocholine + hexadecanoate + H(+)</text>
        <dbReference type="Rhea" id="RHEA:41223"/>
        <dbReference type="ChEBI" id="CHEBI:7896"/>
        <dbReference type="ChEBI" id="CHEBI:15377"/>
        <dbReference type="ChEBI" id="CHEBI:15378"/>
        <dbReference type="ChEBI" id="CHEBI:72998"/>
        <dbReference type="ChEBI" id="CHEBI:72999"/>
    </reaction>
    <physiologicalReaction direction="left-to-right" evidence="36">
        <dbReference type="Rhea" id="RHEA:41224"/>
    </physiologicalReaction>
</comment>
<evidence type="ECO:0000256" key="23">
    <source>
        <dbReference type="ARBA" id="ARBA00031113"/>
    </source>
</evidence>
<evidence type="ECO:0000256" key="47">
    <source>
        <dbReference type="ARBA" id="ARBA00049363"/>
    </source>
</evidence>
<evidence type="ECO:0000256" key="48">
    <source>
        <dbReference type="ARBA" id="ARBA00049372"/>
    </source>
</evidence>
<evidence type="ECO:0000256" key="8">
    <source>
        <dbReference type="ARBA" id="ARBA00022692"/>
    </source>
</evidence>
<evidence type="ECO:0000256" key="5">
    <source>
        <dbReference type="ARBA" id="ARBA00015133"/>
    </source>
</evidence>
<evidence type="ECO:0000256" key="37">
    <source>
        <dbReference type="ARBA" id="ARBA00048362"/>
    </source>
</evidence>
<evidence type="ECO:0000256" key="28">
    <source>
        <dbReference type="ARBA" id="ARBA00047324"/>
    </source>
</evidence>
<dbReference type="OrthoDB" id="10645977at2759"/>
<dbReference type="FunFam" id="3.30.930.10:FF:000078">
    <property type="entry name" value="Seryl-tRNA synthetase"/>
    <property type="match status" value="1"/>
</dbReference>
<dbReference type="GO" id="GO:0006629">
    <property type="term" value="P:lipid metabolic process"/>
    <property type="evidence" value="ECO:0007669"/>
    <property type="project" value="UniProtKB-KW"/>
</dbReference>
<dbReference type="CDD" id="cd01824">
    <property type="entry name" value="Phospholipase_B_like"/>
    <property type="match status" value="1"/>
</dbReference>
<evidence type="ECO:0000259" key="50">
    <source>
        <dbReference type="PROSITE" id="PS50862"/>
    </source>
</evidence>
<comment type="catalytic activity">
    <reaction evidence="41">
        <text>1-hexadecanoyl-2-(9Z-octadecenoyl)-sn-glycero-3-phosphoethanolamine + H2O = 1-hexadecanoyl-sn-glycero-3-phosphoethanolamine + (9Z)-octadecenoate + H(+)</text>
        <dbReference type="Rhea" id="RHEA:40911"/>
        <dbReference type="ChEBI" id="CHEBI:15377"/>
        <dbReference type="ChEBI" id="CHEBI:15378"/>
        <dbReference type="ChEBI" id="CHEBI:30823"/>
        <dbReference type="ChEBI" id="CHEBI:73004"/>
        <dbReference type="ChEBI" id="CHEBI:73007"/>
    </reaction>
    <physiologicalReaction direction="left-to-right" evidence="41">
        <dbReference type="Rhea" id="RHEA:40912"/>
    </physiologicalReaction>
</comment>
<feature type="domain" description="Aminoacyl-transfer RNA synthetases class-II family profile" evidence="50">
    <location>
        <begin position="562"/>
        <end position="793"/>
    </location>
</feature>
<comment type="catalytic activity">
    <reaction evidence="49">
        <text>2-(9Z-octadecenoyl)-glycerol + H2O = glycerol + (9Z)-octadecenoate + H(+)</text>
        <dbReference type="Rhea" id="RHEA:38491"/>
        <dbReference type="ChEBI" id="CHEBI:15377"/>
        <dbReference type="ChEBI" id="CHEBI:15378"/>
        <dbReference type="ChEBI" id="CHEBI:17754"/>
        <dbReference type="ChEBI" id="CHEBI:30823"/>
        <dbReference type="ChEBI" id="CHEBI:73990"/>
    </reaction>
    <physiologicalReaction direction="left-to-right" evidence="49">
        <dbReference type="Rhea" id="RHEA:38492"/>
    </physiologicalReaction>
</comment>
<evidence type="ECO:0000256" key="9">
    <source>
        <dbReference type="ARBA" id="ARBA00022729"/>
    </source>
</evidence>
<dbReference type="Pfam" id="PF00657">
    <property type="entry name" value="Lipase_GDSL"/>
    <property type="match status" value="1"/>
</dbReference>
<evidence type="ECO:0000256" key="26">
    <source>
        <dbReference type="ARBA" id="ARBA00033022"/>
    </source>
</evidence>
<evidence type="ECO:0000256" key="16">
    <source>
        <dbReference type="ARBA" id="ARBA00023136"/>
    </source>
</evidence>
<evidence type="ECO:0000256" key="34">
    <source>
        <dbReference type="ARBA" id="ARBA00048049"/>
    </source>
</evidence>
<comment type="catalytic activity">
    <reaction evidence="48">
        <text>1,3-di-(9Z-octadecenoyl)-glycerol + H2O = 1-(9Z-octadecenoyl)-glycerol + (9Z)-octadecenoate + H(+)</text>
        <dbReference type="Rhea" id="RHEA:39939"/>
        <dbReference type="ChEBI" id="CHEBI:15377"/>
        <dbReference type="ChEBI" id="CHEBI:15378"/>
        <dbReference type="ChEBI" id="CHEBI:30823"/>
        <dbReference type="ChEBI" id="CHEBI:75342"/>
        <dbReference type="ChEBI" id="CHEBI:75735"/>
    </reaction>
    <physiologicalReaction direction="left-to-right" evidence="48">
        <dbReference type="Rhea" id="RHEA:39940"/>
    </physiologicalReaction>
</comment>
<comment type="catalytic activity">
    <reaction evidence="47">
        <text>1,2-dihexadecanoyl-sn-glycero-3-phosphocholine + 2 H2O = sn-glycerol 3-phosphocholine + 2 hexadecanoate + 2 H(+)</text>
        <dbReference type="Rhea" id="RHEA:40975"/>
        <dbReference type="ChEBI" id="CHEBI:7896"/>
        <dbReference type="ChEBI" id="CHEBI:15377"/>
        <dbReference type="ChEBI" id="CHEBI:15378"/>
        <dbReference type="ChEBI" id="CHEBI:16870"/>
        <dbReference type="ChEBI" id="CHEBI:72999"/>
    </reaction>
    <physiologicalReaction direction="left-to-right" evidence="47">
        <dbReference type="Rhea" id="RHEA:40976"/>
    </physiologicalReaction>
</comment>
<comment type="catalytic activity">
    <reaction evidence="39">
        <text>1,2,3-tri-(9Z-octadecenoyl)-glycerol + H2O = di-(9Z)-octadecenoylglycerol + (9Z)-octadecenoate + H(+)</text>
        <dbReference type="Rhea" id="RHEA:38575"/>
        <dbReference type="ChEBI" id="CHEBI:15377"/>
        <dbReference type="ChEBI" id="CHEBI:15378"/>
        <dbReference type="ChEBI" id="CHEBI:30823"/>
        <dbReference type="ChEBI" id="CHEBI:53753"/>
        <dbReference type="ChEBI" id="CHEBI:75945"/>
    </reaction>
    <physiologicalReaction direction="left-to-right" evidence="39">
        <dbReference type="Rhea" id="RHEA:38576"/>
    </physiologicalReaction>
</comment>
<keyword evidence="18" id="KW-0325">Glycoprotein</keyword>
<comment type="function">
    <text evidence="27">Calcium-independent membrane-associated phospholipase that catalyzes complete diacylation of phospholipids by hydrolyzing both sn-1 and sn-2 fatty acyl chains attached to the glycerol backbone (phospholipase B activity). Has dual phospholipase and lysophospholipase activities toward diacylphospholipids. Preferentially cleaves sn-2 ester bonds over sn-1 bonds. Acts as a lipase toward glycerolipid substrates. Hydrolyzes fatty acyl chains of diacylglycerols with preference for the sn-2 position and of triacylglycerols with not positional selectivity. May also hydrolyze long chain retinyl esters such as retinyl palmitate. May contribute to digestion of dietary phospholipids, glycerolipids and retinoids, facilitating lipid absorption at the brush border.</text>
</comment>
<evidence type="ECO:0000256" key="20">
    <source>
        <dbReference type="ARBA" id="ARBA00023408"/>
    </source>
</evidence>
<comment type="catalytic activity">
    <reaction evidence="38">
        <text>1-octadecanoyl-2-(9Z,12Z)-octadecadienoyl-sn-glycerol + H2O = 1-octadecanoyl-sn-glycerol + (9Z,12Z)-octadecadienoate + H(+)</text>
        <dbReference type="Rhea" id="RHEA:40927"/>
        <dbReference type="ChEBI" id="CHEBI:15377"/>
        <dbReference type="ChEBI" id="CHEBI:15378"/>
        <dbReference type="ChEBI" id="CHEBI:30245"/>
        <dbReference type="ChEBI" id="CHEBI:75550"/>
        <dbReference type="ChEBI" id="CHEBI:77097"/>
    </reaction>
    <physiologicalReaction direction="left-to-right" evidence="38">
        <dbReference type="Rhea" id="RHEA:40928"/>
    </physiologicalReaction>
</comment>
<evidence type="ECO:0000256" key="25">
    <source>
        <dbReference type="ARBA" id="ARBA00031485"/>
    </source>
</evidence>
<evidence type="ECO:0000256" key="49">
    <source>
        <dbReference type="ARBA" id="ARBA00049461"/>
    </source>
</evidence>
<dbReference type="SUPFAM" id="SSF55681">
    <property type="entry name" value="Class II aaRS and biotin synthetases"/>
    <property type="match status" value="1"/>
</dbReference>
<dbReference type="GO" id="GO:0004622">
    <property type="term" value="F:phosphatidylcholine lysophospholipase activity"/>
    <property type="evidence" value="ECO:0007669"/>
    <property type="project" value="UniProtKB-EC"/>
</dbReference>
<evidence type="ECO:0000256" key="30">
    <source>
        <dbReference type="ARBA" id="ARBA00047438"/>
    </source>
</evidence>
<evidence type="ECO:0000256" key="15">
    <source>
        <dbReference type="ARBA" id="ARBA00023098"/>
    </source>
</evidence>
<evidence type="ECO:0000256" key="10">
    <source>
        <dbReference type="ARBA" id="ARBA00022737"/>
    </source>
</evidence>
<dbReference type="PANTHER" id="PTHR11778">
    <property type="entry name" value="SERYL-TRNA SYNTHETASE"/>
    <property type="match status" value="1"/>
</dbReference>
<comment type="catalytic activity">
    <reaction evidence="21">
        <text>a 1,2-diacyl-sn-glycero-3-phosphocholine + H2O = a 1-acyl-sn-glycero-3-phosphocholine + a fatty acid + H(+)</text>
        <dbReference type="Rhea" id="RHEA:15801"/>
        <dbReference type="ChEBI" id="CHEBI:15377"/>
        <dbReference type="ChEBI" id="CHEBI:15378"/>
        <dbReference type="ChEBI" id="CHEBI:28868"/>
        <dbReference type="ChEBI" id="CHEBI:57643"/>
        <dbReference type="ChEBI" id="CHEBI:58168"/>
        <dbReference type="EC" id="3.1.1.4"/>
    </reaction>
    <physiologicalReaction direction="left-to-right" evidence="21">
        <dbReference type="Rhea" id="RHEA:15802"/>
    </physiologicalReaction>
</comment>
<dbReference type="GO" id="GO:0004806">
    <property type="term" value="F:triacylglycerol lipase activity"/>
    <property type="evidence" value="ECO:0007669"/>
    <property type="project" value="UniProtKB-EC"/>
</dbReference>
<comment type="catalytic activity">
    <reaction evidence="40">
        <text>a 1-acyl-sn-glycero-3-phosphocholine + H2O = sn-glycerol 3-phosphocholine + a fatty acid + H(+)</text>
        <dbReference type="Rhea" id="RHEA:15177"/>
        <dbReference type="ChEBI" id="CHEBI:15377"/>
        <dbReference type="ChEBI" id="CHEBI:15378"/>
        <dbReference type="ChEBI" id="CHEBI:16870"/>
        <dbReference type="ChEBI" id="CHEBI:28868"/>
        <dbReference type="ChEBI" id="CHEBI:58168"/>
        <dbReference type="EC" id="3.1.1.5"/>
    </reaction>
    <physiologicalReaction direction="left-to-right" evidence="40">
        <dbReference type="Rhea" id="RHEA:15178"/>
    </physiologicalReaction>
</comment>
<dbReference type="GO" id="GO:0006434">
    <property type="term" value="P:seryl-tRNA aminoacylation"/>
    <property type="evidence" value="ECO:0007669"/>
    <property type="project" value="InterPro"/>
</dbReference>
<dbReference type="Gene3D" id="3.40.50.1110">
    <property type="entry name" value="SGNH hydrolase"/>
    <property type="match status" value="1"/>
</dbReference>
<dbReference type="EC" id="6.1.1.11" evidence="4"/>
<comment type="catalytic activity">
    <reaction evidence="37">
        <text>1-hexadecanoyl-2-(9Z,12Z-octadecadienoyl)-sn-glycero-3-phosphocholine + H2O = 2-(9Z,12Z-octadecadienoyl)-sn-glycero-3-phosphocholine + hexadecanoate + H(+)</text>
        <dbReference type="Rhea" id="RHEA:40971"/>
        <dbReference type="ChEBI" id="CHEBI:7896"/>
        <dbReference type="ChEBI" id="CHEBI:15377"/>
        <dbReference type="ChEBI" id="CHEBI:15378"/>
        <dbReference type="ChEBI" id="CHEBI:73002"/>
        <dbReference type="ChEBI" id="CHEBI:76084"/>
    </reaction>
    <physiologicalReaction direction="left-to-right" evidence="37">
        <dbReference type="Rhea" id="RHEA:40972"/>
    </physiologicalReaction>
</comment>
<dbReference type="InterPro" id="IPR036514">
    <property type="entry name" value="SGNH_hydro_sf"/>
</dbReference>
<evidence type="ECO:0000256" key="35">
    <source>
        <dbReference type="ARBA" id="ARBA00048058"/>
    </source>
</evidence>
<keyword evidence="14" id="KW-1133">Transmembrane helix</keyword>
<evidence type="ECO:0000256" key="12">
    <source>
        <dbReference type="ARBA" id="ARBA00022801"/>
    </source>
</evidence>
<comment type="catalytic activity">
    <reaction evidence="31">
        <text>1-hexadecanoyl-2-(9Z)-octadecenoyl-3-octadecanoyl-sn-glycerol + H2O = 1-hexadecanoyl-2-(9Z-octadecenoyl)-sn-glycerol + octadecanoate + H(+)</text>
        <dbReference type="Rhea" id="RHEA:41111"/>
        <dbReference type="ChEBI" id="CHEBI:15377"/>
        <dbReference type="ChEBI" id="CHEBI:15378"/>
        <dbReference type="ChEBI" id="CHEBI:25629"/>
        <dbReference type="ChEBI" id="CHEBI:75466"/>
        <dbReference type="ChEBI" id="CHEBI:77623"/>
    </reaction>
    <physiologicalReaction direction="left-to-right" evidence="31">
        <dbReference type="Rhea" id="RHEA:41112"/>
    </physiologicalReaction>
</comment>
<evidence type="ECO:0000256" key="13">
    <source>
        <dbReference type="ARBA" id="ARBA00022840"/>
    </source>
</evidence>
<dbReference type="GO" id="GO:0005524">
    <property type="term" value="F:ATP binding"/>
    <property type="evidence" value="ECO:0007669"/>
    <property type="project" value="UniProtKB-KW"/>
</dbReference>
<name>A0A9P0NCX6_9DIPT</name>
<evidence type="ECO:0000256" key="41">
    <source>
        <dbReference type="ARBA" id="ARBA00048613"/>
    </source>
</evidence>
<dbReference type="Gene3D" id="3.30.930.10">
    <property type="entry name" value="Bira Bifunctional Protein, Domain 2"/>
    <property type="match status" value="1"/>
</dbReference>
<dbReference type="AlphaFoldDB" id="A0A9P0NCX6"/>
<evidence type="ECO:0000256" key="19">
    <source>
        <dbReference type="ARBA" id="ARBA00023369"/>
    </source>
</evidence>
<evidence type="ECO:0000256" key="21">
    <source>
        <dbReference type="ARBA" id="ARBA00023422"/>
    </source>
</evidence>
<comment type="catalytic activity">
    <reaction evidence="33">
        <text>1-hexadecanoyl-2-(9Z-octadecenoyl)-sn-glycero-3-phospho-(1'-sn-glycerol) + H2O = 1-hexadecanoyl-sn-glycero-3-phospho-(1'-sn-glycerol) + (9Z)-octadecenoate + H(+)</text>
        <dbReference type="Rhea" id="RHEA:40919"/>
        <dbReference type="ChEBI" id="CHEBI:15377"/>
        <dbReference type="ChEBI" id="CHEBI:15378"/>
        <dbReference type="ChEBI" id="CHEBI:30823"/>
        <dbReference type="ChEBI" id="CHEBI:72841"/>
        <dbReference type="ChEBI" id="CHEBI:75158"/>
    </reaction>
    <physiologicalReaction direction="left-to-right" evidence="33">
        <dbReference type="Rhea" id="RHEA:40920"/>
    </physiologicalReaction>
</comment>
<dbReference type="NCBIfam" id="TIGR00414">
    <property type="entry name" value="serS"/>
    <property type="match status" value="1"/>
</dbReference>
<evidence type="ECO:0000256" key="32">
    <source>
        <dbReference type="ARBA" id="ARBA00048011"/>
    </source>
</evidence>
<dbReference type="GO" id="GO:0004623">
    <property type="term" value="F:phospholipase A2 activity"/>
    <property type="evidence" value="ECO:0007669"/>
    <property type="project" value="UniProtKB-EC"/>
</dbReference>
<comment type="catalytic activity">
    <reaction evidence="28">
        <text>1-hexadecanoyl-2-(9Z)-octadecenoyl-3-octadecanoyl-sn-glycerol + H2O = 2-(9Z-octadecenoyl)-3-octadecanoyl-sn-glycerol + hexadecanoate + H(+)</text>
        <dbReference type="Rhea" id="RHEA:41107"/>
        <dbReference type="ChEBI" id="CHEBI:7896"/>
        <dbReference type="ChEBI" id="CHEBI:15377"/>
        <dbReference type="ChEBI" id="CHEBI:15378"/>
        <dbReference type="ChEBI" id="CHEBI:75558"/>
        <dbReference type="ChEBI" id="CHEBI:77623"/>
    </reaction>
    <physiologicalReaction direction="left-to-right" evidence="28">
        <dbReference type="Rhea" id="RHEA:41108"/>
    </physiologicalReaction>
</comment>
<comment type="catalytic activity">
    <reaction evidence="43">
        <text>1-hexadecanoyl-2-(9Z-octadecenoyl)-sn-glycero-3-phosphocholine + H2O = 1-hexadecanoyl-sn-glycero-3-phosphocholine + (9Z)-octadecenoate + H(+)</text>
        <dbReference type="Rhea" id="RHEA:38779"/>
        <dbReference type="ChEBI" id="CHEBI:15377"/>
        <dbReference type="ChEBI" id="CHEBI:15378"/>
        <dbReference type="ChEBI" id="CHEBI:30823"/>
        <dbReference type="ChEBI" id="CHEBI:72998"/>
        <dbReference type="ChEBI" id="CHEBI:73001"/>
    </reaction>
    <physiologicalReaction direction="left-to-right" evidence="43">
        <dbReference type="Rhea" id="RHEA:38780"/>
    </physiologicalReaction>
</comment>
<evidence type="ECO:0000313" key="52">
    <source>
        <dbReference type="Proteomes" id="UP001153620"/>
    </source>
</evidence>
<evidence type="ECO:0000256" key="43">
    <source>
        <dbReference type="ARBA" id="ARBA00048699"/>
    </source>
</evidence>
<dbReference type="Proteomes" id="UP001153620">
    <property type="component" value="Chromosome 2"/>
</dbReference>
<comment type="catalytic activity">
    <reaction evidence="20">
        <text>1-hexadecanoyl-2-(9Z,12Z-octadecadienoyl)-sn-glycero-3-phosphocholine + H2O = (9Z,12Z)-octadecadienoate + 1-hexadecanoyl-sn-glycero-3-phosphocholine + H(+)</text>
        <dbReference type="Rhea" id="RHEA:40811"/>
        <dbReference type="ChEBI" id="CHEBI:15377"/>
        <dbReference type="ChEBI" id="CHEBI:15378"/>
        <dbReference type="ChEBI" id="CHEBI:30245"/>
        <dbReference type="ChEBI" id="CHEBI:72998"/>
        <dbReference type="ChEBI" id="CHEBI:73002"/>
    </reaction>
    <physiologicalReaction direction="left-to-right" evidence="20">
        <dbReference type="Rhea" id="RHEA:40812"/>
    </physiologicalReaction>
</comment>
<keyword evidence="17" id="KW-0030">Aminoacyl-tRNA synthetase</keyword>
<keyword evidence="8" id="KW-0812">Transmembrane</keyword>
<evidence type="ECO:0000256" key="18">
    <source>
        <dbReference type="ARBA" id="ARBA00023180"/>
    </source>
</evidence>
<evidence type="ECO:0000256" key="42">
    <source>
        <dbReference type="ARBA" id="ARBA00048656"/>
    </source>
</evidence>
<comment type="catalytic activity">
    <reaction evidence="19">
        <text>a triacylglycerol + H2O = a diacylglycerol + a fatty acid + H(+)</text>
        <dbReference type="Rhea" id="RHEA:12044"/>
        <dbReference type="ChEBI" id="CHEBI:15377"/>
        <dbReference type="ChEBI" id="CHEBI:15378"/>
        <dbReference type="ChEBI" id="CHEBI:17855"/>
        <dbReference type="ChEBI" id="CHEBI:18035"/>
        <dbReference type="ChEBI" id="CHEBI:28868"/>
        <dbReference type="EC" id="3.1.1.3"/>
    </reaction>
    <physiologicalReaction direction="left-to-right" evidence="19">
        <dbReference type="Rhea" id="RHEA:12045"/>
    </physiologicalReaction>
</comment>
<evidence type="ECO:0000256" key="4">
    <source>
        <dbReference type="ARBA" id="ARBA00012840"/>
    </source>
</evidence>
<dbReference type="InterPro" id="IPR045864">
    <property type="entry name" value="aa-tRNA-synth_II/BPL/LPL"/>
</dbReference>
<evidence type="ECO:0000256" key="22">
    <source>
        <dbReference type="ARBA" id="ARBA00029723"/>
    </source>
</evidence>
<comment type="similarity">
    <text evidence="2">Belongs to the 'GDSL' lipolytic enzyme family. Phospholipase B1 subfamily.</text>
</comment>
<dbReference type="GO" id="GO:0016324">
    <property type="term" value="C:apical plasma membrane"/>
    <property type="evidence" value="ECO:0007669"/>
    <property type="project" value="UniProtKB-SubCell"/>
</dbReference>
<evidence type="ECO:0000256" key="3">
    <source>
        <dbReference type="ARBA" id="ARBA00010728"/>
    </source>
</evidence>
<dbReference type="PRINTS" id="PR00981">
    <property type="entry name" value="TRNASYNTHSER"/>
</dbReference>
<evidence type="ECO:0000256" key="1">
    <source>
        <dbReference type="ARBA" id="ARBA00004247"/>
    </source>
</evidence>
<keyword evidence="16" id="KW-0472">Membrane</keyword>
<sequence length="822" mass="94761">MNKECKAQVTFLDAPILRPMFRVLRNFFFDFTRSHSDEQVQRITRSLGKLQKTFSPNEPFFCDTNGPGRRSNETPTSVHKLKPGDIDIIAAIGDSLTAGNGALATNTLQVTLEYKGVAFSIGGEKTWREYLTIPNILKEYNPNLYGYSESIGLSIHKTSKFNVAELGSMSRDMPHMTKVLIQRMLTDKNVKPHHWKLITFLIGSNDFCLDMCYHQNPTEIIKQHEQDLLKVFRLIRDNIPRVMLNVVPPPSVQILVEFTGKSAECESVHHFECPCFFGLKYHKHKQLYYQIMQEWTEVLIRTANRDEFNRDDFTINIQPFTRKLKFPISKGVTDYSYMSFDCFHLSQKGYALATTALWNNMLQKDGQKSNNWDWKNPFNLLCPTQNFPEIMNVLRHLNILRGLKTYTNLQALAASRCQETVVSNQHKFLLTKPILNENYLLDVTNVDRINENIQQRKGVGDIYTVHDINNKLKDNSLDPDTRKSLEIQLQEEMRKIPNDTHPEVRNYGEEPKAVKYYNEEPSFKHKPLEFSEICKKLNLLRTDHLGNFSGHKTYYLMHDLAELEQALIRYTVKEILSHGFKLTSVPDILPAKVIQSCGMQTEGERNQIYKLIPSNLCLSGTSELALAGYFAGTNSTRNKMPIKVAAVSRCFRAETSGLNEEKGIYRVHQFTKVEMFSVCHSSQSEAMLDEFKNIEINLFNKLGLHFKLLDMPPHELGAPAYRKYDIETWMPGRKMWGEISSCSNCTDYQSRRLNIKVDDEFAHTVNGTACAVPRMLIALIETFQKEDGTIPIPKELRPYMKKDKISRQKILPELKLIKHAIK</sequence>
<evidence type="ECO:0000256" key="40">
    <source>
        <dbReference type="ARBA" id="ARBA00048454"/>
    </source>
</evidence>
<comment type="catalytic activity">
    <reaction evidence="30">
        <text>1-(9Z-octadecenoyl)-glycerol + H2O = glycerol + (9Z)-octadecenoate + H(+)</text>
        <dbReference type="Rhea" id="RHEA:38487"/>
        <dbReference type="ChEBI" id="CHEBI:15377"/>
        <dbReference type="ChEBI" id="CHEBI:15378"/>
        <dbReference type="ChEBI" id="CHEBI:17754"/>
        <dbReference type="ChEBI" id="CHEBI:30823"/>
        <dbReference type="ChEBI" id="CHEBI:75342"/>
    </reaction>
    <physiologicalReaction direction="left-to-right" evidence="30">
        <dbReference type="Rhea" id="RHEA:38488"/>
    </physiologicalReaction>
</comment>
<evidence type="ECO:0000256" key="14">
    <source>
        <dbReference type="ARBA" id="ARBA00022989"/>
    </source>
</evidence>
<dbReference type="InterPro" id="IPR002314">
    <property type="entry name" value="aa-tRNA-synt_IIb"/>
</dbReference>
<reference evidence="51" key="1">
    <citation type="submission" date="2022-01" db="EMBL/GenBank/DDBJ databases">
        <authorList>
            <person name="King R."/>
        </authorList>
    </citation>
    <scope>NUCLEOTIDE SEQUENCE</scope>
</reference>
<gene>
    <name evidence="51" type="ORF">CHIRRI_LOCUS6250</name>
</gene>
<dbReference type="InterPro" id="IPR002317">
    <property type="entry name" value="Ser-tRNA-ligase_type_1"/>
</dbReference>
<dbReference type="PROSITE" id="PS50862">
    <property type="entry name" value="AA_TRNA_LIGASE_II"/>
    <property type="match status" value="1"/>
</dbReference>
<dbReference type="Pfam" id="PF00587">
    <property type="entry name" value="tRNA-synt_2b"/>
    <property type="match status" value="1"/>
</dbReference>
<comment type="catalytic activity">
    <reaction evidence="45">
        <text>1-O-hexadecyl-2-(9Z)-octadecenoyl-sn-glycero-3-phosphocholine + H2O = 1-O-hexadecyl-sn-glycero-3-phosphocholine + (9Z)-octadecenoate + H(+)</text>
        <dbReference type="Rhea" id="RHEA:40915"/>
        <dbReference type="ChEBI" id="CHEBI:15377"/>
        <dbReference type="ChEBI" id="CHEBI:15378"/>
        <dbReference type="ChEBI" id="CHEBI:30823"/>
        <dbReference type="ChEBI" id="CHEBI:34112"/>
        <dbReference type="ChEBI" id="CHEBI:64496"/>
    </reaction>
    <physiologicalReaction direction="left-to-right" evidence="45">
        <dbReference type="Rhea" id="RHEA:40916"/>
    </physiologicalReaction>
</comment>
<keyword evidence="7" id="KW-0436">Ligase</keyword>